<dbReference type="SUPFAM" id="SSF53448">
    <property type="entry name" value="Nucleotide-diphospho-sugar transferases"/>
    <property type="match status" value="1"/>
</dbReference>
<proteinExistence type="predicted"/>
<dbReference type="Proteomes" id="UP001368318">
    <property type="component" value="Chromosome"/>
</dbReference>
<evidence type="ECO:0000259" key="1">
    <source>
        <dbReference type="Pfam" id="PF00535"/>
    </source>
</evidence>
<sequence length="306" mass="35354">MTPFFSIIIPLYNKEYFVKNTITSILNQSFKDFEIIVVNDGSTDNSLDIVKTFKDQRIRVLTTKNQGVSSARNYGIKKANAKYIAFLDADDLWETSYLQTIHNLIIGYPKESIFASALKIKKGGNYHLSKYKDLDLKKGETARLNYFKSSKKQSILHCSSVVIKKTIFKKIGGFNSNLKTGEDTDLWIRIGLKYPVVFIHKYLVTHLALNSGLTSTNRSYFKPINFSEYENKSQDIDFKSFLNKNKFSSALKLKITKDMRCFNQLKQTINFDMLSVKQRLALTVPRLILLAYLYLHSLFSNEKKFF</sequence>
<keyword evidence="4" id="KW-1185">Reference proteome</keyword>
<dbReference type="Pfam" id="PF00535">
    <property type="entry name" value="Glycos_transf_2"/>
    <property type="match status" value="1"/>
</dbReference>
<dbReference type="InterPro" id="IPR001173">
    <property type="entry name" value="Glyco_trans_2-like"/>
</dbReference>
<dbReference type="InterPro" id="IPR050834">
    <property type="entry name" value="Glycosyltransf_2"/>
</dbReference>
<dbReference type="Gene3D" id="3.90.550.10">
    <property type="entry name" value="Spore Coat Polysaccharide Biosynthesis Protein SpsA, Chain A"/>
    <property type="match status" value="1"/>
</dbReference>
<dbReference type="EMBL" id="CP136925">
    <property type="protein sequence ID" value="WXA12211.1"/>
    <property type="molecule type" value="Genomic_DNA"/>
</dbReference>
<reference evidence="3 4" key="1">
    <citation type="submission" date="2023-10" db="EMBL/GenBank/DDBJ databases">
        <title>Culture-based analysis of two novel bacteria associated with mangrove crab gills.</title>
        <authorList>
            <person name="Yang X."/>
            <person name="Garuglieri E."/>
            <person name="Van Goethem M.W."/>
            <person name="Fusi M."/>
            <person name="Marasco R."/>
            <person name="Daffonchio D.G."/>
        </authorList>
    </citation>
    <scope>NUCLEOTIDE SEQUENCE</scope>
    <source>
        <strain evidence="3">UG2-1</strain>
        <strain evidence="2">UG2-2</strain>
        <strain evidence="4">UG2_2</strain>
    </source>
</reference>
<evidence type="ECO:0000313" key="3">
    <source>
        <dbReference type="EMBL" id="WXA12211.1"/>
    </source>
</evidence>
<dbReference type="GO" id="GO:0016757">
    <property type="term" value="F:glycosyltransferase activity"/>
    <property type="evidence" value="ECO:0007669"/>
    <property type="project" value="UniProtKB-KW"/>
</dbReference>
<keyword evidence="3" id="KW-0328">Glycosyltransferase</keyword>
<dbReference type="PANTHER" id="PTHR43685:SF2">
    <property type="entry name" value="GLYCOSYLTRANSFERASE 2-LIKE DOMAIN-CONTAINING PROTEIN"/>
    <property type="match status" value="1"/>
</dbReference>
<dbReference type="AlphaFoldDB" id="A0AAU6P585"/>
<dbReference type="EC" id="2.4.-.-" evidence="3"/>
<gene>
    <name evidence="3" type="ORF">R3L15_08755</name>
    <name evidence="2" type="ORF">R3L16_12835</name>
</gene>
<dbReference type="InterPro" id="IPR029044">
    <property type="entry name" value="Nucleotide-diphossugar_trans"/>
</dbReference>
<dbReference type="RefSeq" id="WP_338731169.1">
    <property type="nucleotide sequence ID" value="NZ_CP136924.1"/>
</dbReference>
<evidence type="ECO:0000313" key="4">
    <source>
        <dbReference type="Proteomes" id="UP001368318"/>
    </source>
</evidence>
<feature type="domain" description="Glycosyltransferase 2-like" evidence="1">
    <location>
        <begin position="6"/>
        <end position="170"/>
    </location>
</feature>
<evidence type="ECO:0000313" key="2">
    <source>
        <dbReference type="EMBL" id="WXA02629.1"/>
    </source>
</evidence>
<dbReference type="EMBL" id="CP136924">
    <property type="protein sequence ID" value="WXA02629.1"/>
    <property type="molecule type" value="Genomic_DNA"/>
</dbReference>
<dbReference type="KEGG" id="mcaa:R3L15_08755"/>
<protein>
    <submittedName>
        <fullName evidence="3">Glycosyltransferase family A protein</fullName>
        <ecNumber evidence="3">2.4.-.-</ecNumber>
    </submittedName>
</protein>
<accession>A0AAU6P585</accession>
<keyword evidence="3" id="KW-0808">Transferase</keyword>
<organism evidence="3">
    <name type="scientific">Mangrovimonas cancribranchiae</name>
    <dbReference type="NCBI Taxonomy" id="3080055"/>
    <lineage>
        <taxon>Bacteria</taxon>
        <taxon>Pseudomonadati</taxon>
        <taxon>Bacteroidota</taxon>
        <taxon>Flavobacteriia</taxon>
        <taxon>Flavobacteriales</taxon>
        <taxon>Flavobacteriaceae</taxon>
        <taxon>Mangrovimonas</taxon>
    </lineage>
</organism>
<dbReference type="CDD" id="cd00761">
    <property type="entry name" value="Glyco_tranf_GTA_type"/>
    <property type="match status" value="1"/>
</dbReference>
<name>A0AAU6P585_9FLAO</name>
<dbReference type="PANTHER" id="PTHR43685">
    <property type="entry name" value="GLYCOSYLTRANSFERASE"/>
    <property type="match status" value="1"/>
</dbReference>